<dbReference type="Proteomes" id="UP000276133">
    <property type="component" value="Unassembled WGS sequence"/>
</dbReference>
<dbReference type="AlphaFoldDB" id="A0A3M7PDS6"/>
<feature type="region of interest" description="Disordered" evidence="1">
    <location>
        <begin position="15"/>
        <end position="60"/>
    </location>
</feature>
<comment type="caution">
    <text evidence="2">The sequence shown here is derived from an EMBL/GenBank/DDBJ whole genome shotgun (WGS) entry which is preliminary data.</text>
</comment>
<dbReference type="EMBL" id="REGN01011812">
    <property type="protein sequence ID" value="RMZ96884.1"/>
    <property type="molecule type" value="Genomic_DNA"/>
</dbReference>
<sequence>MKIFLGGRVTQVGRQGRLGRPAGTFRSAGKDAKVGRQERLGRPARTSAGSEPQTGRDGRPRWPLLEIQIIASCEATANSLSYILLIRNLTYIYSCYDKLFLLVFFRKKNLN</sequence>
<feature type="compositionally biased region" description="Basic and acidic residues" evidence="1">
    <location>
        <begin position="28"/>
        <end position="41"/>
    </location>
</feature>
<reference evidence="2 3" key="1">
    <citation type="journal article" date="2018" name="Sci. Rep.">
        <title>Genomic signatures of local adaptation to the degree of environmental predictability in rotifers.</title>
        <authorList>
            <person name="Franch-Gras L."/>
            <person name="Hahn C."/>
            <person name="Garcia-Roger E.M."/>
            <person name="Carmona M.J."/>
            <person name="Serra M."/>
            <person name="Gomez A."/>
        </authorList>
    </citation>
    <scope>NUCLEOTIDE SEQUENCE [LARGE SCALE GENOMIC DNA]</scope>
    <source>
        <strain evidence="2">HYR1</strain>
    </source>
</reference>
<accession>A0A3M7PDS6</accession>
<protein>
    <submittedName>
        <fullName evidence="2">Uncharacterized protein</fullName>
    </submittedName>
</protein>
<evidence type="ECO:0000313" key="3">
    <source>
        <dbReference type="Proteomes" id="UP000276133"/>
    </source>
</evidence>
<name>A0A3M7PDS6_BRAPC</name>
<organism evidence="2 3">
    <name type="scientific">Brachionus plicatilis</name>
    <name type="common">Marine rotifer</name>
    <name type="synonym">Brachionus muelleri</name>
    <dbReference type="NCBI Taxonomy" id="10195"/>
    <lineage>
        <taxon>Eukaryota</taxon>
        <taxon>Metazoa</taxon>
        <taxon>Spiralia</taxon>
        <taxon>Gnathifera</taxon>
        <taxon>Rotifera</taxon>
        <taxon>Eurotatoria</taxon>
        <taxon>Monogononta</taxon>
        <taxon>Pseudotrocha</taxon>
        <taxon>Ploima</taxon>
        <taxon>Brachionidae</taxon>
        <taxon>Brachionus</taxon>
    </lineage>
</organism>
<keyword evidence="3" id="KW-1185">Reference proteome</keyword>
<gene>
    <name evidence="2" type="ORF">BpHYR1_028813</name>
</gene>
<evidence type="ECO:0000256" key="1">
    <source>
        <dbReference type="SAM" id="MobiDB-lite"/>
    </source>
</evidence>
<evidence type="ECO:0000313" key="2">
    <source>
        <dbReference type="EMBL" id="RMZ96884.1"/>
    </source>
</evidence>
<proteinExistence type="predicted"/>